<feature type="domain" description="HTH lysR-type" evidence="5">
    <location>
        <begin position="1"/>
        <end position="58"/>
    </location>
</feature>
<evidence type="ECO:0000256" key="3">
    <source>
        <dbReference type="ARBA" id="ARBA00023125"/>
    </source>
</evidence>
<dbReference type="Pfam" id="PF03466">
    <property type="entry name" value="LysR_substrate"/>
    <property type="match status" value="1"/>
</dbReference>
<evidence type="ECO:0000256" key="4">
    <source>
        <dbReference type="ARBA" id="ARBA00023163"/>
    </source>
</evidence>
<dbReference type="GO" id="GO:0000976">
    <property type="term" value="F:transcription cis-regulatory region binding"/>
    <property type="evidence" value="ECO:0007669"/>
    <property type="project" value="TreeGrafter"/>
</dbReference>
<evidence type="ECO:0000313" key="6">
    <source>
        <dbReference type="EMBL" id="QNI31977.1"/>
    </source>
</evidence>
<dbReference type="PRINTS" id="PR00039">
    <property type="entry name" value="HTHLYSR"/>
</dbReference>
<name>A0A7G8BHF7_9BACT</name>
<dbReference type="FunFam" id="1.10.10.10:FF:000001">
    <property type="entry name" value="LysR family transcriptional regulator"/>
    <property type="match status" value="1"/>
</dbReference>
<dbReference type="EMBL" id="CP060394">
    <property type="protein sequence ID" value="QNI31977.1"/>
    <property type="molecule type" value="Genomic_DNA"/>
</dbReference>
<evidence type="ECO:0000256" key="1">
    <source>
        <dbReference type="ARBA" id="ARBA00009437"/>
    </source>
</evidence>
<proteinExistence type="inferred from homology"/>
<dbReference type="RefSeq" id="WP_186742934.1">
    <property type="nucleotide sequence ID" value="NZ_CP060394.1"/>
</dbReference>
<comment type="similarity">
    <text evidence="1">Belongs to the LysR transcriptional regulatory family.</text>
</comment>
<dbReference type="InterPro" id="IPR036390">
    <property type="entry name" value="WH_DNA-bd_sf"/>
</dbReference>
<keyword evidence="3" id="KW-0238">DNA-binding</keyword>
<dbReference type="Gene3D" id="3.40.190.10">
    <property type="entry name" value="Periplasmic binding protein-like II"/>
    <property type="match status" value="2"/>
</dbReference>
<dbReference type="InterPro" id="IPR000847">
    <property type="entry name" value="LysR_HTH_N"/>
</dbReference>
<dbReference type="CDD" id="cd08420">
    <property type="entry name" value="PBP2_CysL_like"/>
    <property type="match status" value="1"/>
</dbReference>
<keyword evidence="7" id="KW-1185">Reference proteome</keyword>
<sequence length="309" mass="33865">MENFRLKVFRAVAEQASFRKASESLHLSQPAVSQHIHALEEELGVRLFDRSGARTALTRAGKLLLKYAERSARVLEEARFALAKLDGEISGELRIGASTTVAQYILPRILGAFLKDNPRVTLSVESGNTEEVVALLLRESILLGMIEGPPLSKEVHVEKFLDDRMVLIAPSGHEWAGLNSVPLRSLTEVPLLLRERGSGSRRVVEQALKKAGLPLSQLQIRMELDSTEAIVSGVEAGLGLGFVSEWAIGKALRLGTVISIRTENLEIRRDFTLVRKLGPALEGVGAAFQRFALAQNHVPEALSGSRTRR</sequence>
<keyword evidence="4" id="KW-0804">Transcription</keyword>
<evidence type="ECO:0000259" key="5">
    <source>
        <dbReference type="PROSITE" id="PS50931"/>
    </source>
</evidence>
<dbReference type="InterPro" id="IPR036388">
    <property type="entry name" value="WH-like_DNA-bd_sf"/>
</dbReference>
<dbReference type="GO" id="GO:0003700">
    <property type="term" value="F:DNA-binding transcription factor activity"/>
    <property type="evidence" value="ECO:0007669"/>
    <property type="project" value="InterPro"/>
</dbReference>
<dbReference type="PANTHER" id="PTHR30126:SF39">
    <property type="entry name" value="HTH-TYPE TRANSCRIPTIONAL REGULATOR CYSL"/>
    <property type="match status" value="1"/>
</dbReference>
<dbReference type="Pfam" id="PF00126">
    <property type="entry name" value="HTH_1"/>
    <property type="match status" value="1"/>
</dbReference>
<dbReference type="AlphaFoldDB" id="A0A7G8BHF7"/>
<dbReference type="Gene3D" id="1.10.10.10">
    <property type="entry name" value="Winged helix-like DNA-binding domain superfamily/Winged helix DNA-binding domain"/>
    <property type="match status" value="1"/>
</dbReference>
<keyword evidence="2" id="KW-0805">Transcription regulation</keyword>
<gene>
    <name evidence="6" type="ORF">H7849_23675</name>
</gene>
<dbReference type="Proteomes" id="UP000515312">
    <property type="component" value="Chromosome"/>
</dbReference>
<dbReference type="KEGG" id="adin:H7849_23675"/>
<dbReference type="SUPFAM" id="SSF46785">
    <property type="entry name" value="Winged helix' DNA-binding domain"/>
    <property type="match status" value="1"/>
</dbReference>
<evidence type="ECO:0000313" key="7">
    <source>
        <dbReference type="Proteomes" id="UP000515312"/>
    </source>
</evidence>
<accession>A0A7G8BHF7</accession>
<reference evidence="6 7" key="1">
    <citation type="submission" date="2020-08" db="EMBL/GenBank/DDBJ databases">
        <title>Edaphobacter telluris sp. nov. and Acidobacterium dinghuensis sp. nov., two acidobacteria isolated from forest soil.</title>
        <authorList>
            <person name="Fu J."/>
            <person name="Qiu L."/>
        </authorList>
    </citation>
    <scope>NUCLEOTIDE SEQUENCE [LARGE SCALE GENOMIC DNA]</scope>
    <source>
        <strain evidence="6">4Y35</strain>
    </source>
</reference>
<dbReference type="InterPro" id="IPR005119">
    <property type="entry name" value="LysR_subst-bd"/>
</dbReference>
<dbReference type="PANTHER" id="PTHR30126">
    <property type="entry name" value="HTH-TYPE TRANSCRIPTIONAL REGULATOR"/>
    <property type="match status" value="1"/>
</dbReference>
<dbReference type="PROSITE" id="PS50931">
    <property type="entry name" value="HTH_LYSR"/>
    <property type="match status" value="1"/>
</dbReference>
<evidence type="ECO:0000256" key="2">
    <source>
        <dbReference type="ARBA" id="ARBA00023015"/>
    </source>
</evidence>
<dbReference type="SUPFAM" id="SSF53850">
    <property type="entry name" value="Periplasmic binding protein-like II"/>
    <property type="match status" value="1"/>
</dbReference>
<protein>
    <submittedName>
        <fullName evidence="6">LysR family transcriptional regulator</fullName>
    </submittedName>
</protein>
<organism evidence="6 7">
    <name type="scientific">Alloacidobacterium dinghuense</name>
    <dbReference type="NCBI Taxonomy" id="2763107"/>
    <lineage>
        <taxon>Bacteria</taxon>
        <taxon>Pseudomonadati</taxon>
        <taxon>Acidobacteriota</taxon>
        <taxon>Terriglobia</taxon>
        <taxon>Terriglobales</taxon>
        <taxon>Acidobacteriaceae</taxon>
        <taxon>Alloacidobacterium</taxon>
    </lineage>
</organism>